<keyword evidence="2" id="KW-1185">Reference proteome</keyword>
<feature type="non-terminal residue" evidence="1">
    <location>
        <position position="1"/>
    </location>
</feature>
<dbReference type="EMBL" id="CACSLK010010322">
    <property type="protein sequence ID" value="CAA0812405.1"/>
    <property type="molecule type" value="Genomic_DNA"/>
</dbReference>
<comment type="caution">
    <text evidence="1">The sequence shown here is derived from an EMBL/GenBank/DDBJ whole genome shotgun (WGS) entry which is preliminary data.</text>
</comment>
<dbReference type="GO" id="GO:0006357">
    <property type="term" value="P:regulation of transcription by RNA polymerase II"/>
    <property type="evidence" value="ECO:0007669"/>
    <property type="project" value="TreeGrafter"/>
</dbReference>
<dbReference type="OrthoDB" id="1736141at2759"/>
<dbReference type="Proteomes" id="UP001153555">
    <property type="component" value="Unassembled WGS sequence"/>
</dbReference>
<evidence type="ECO:0000313" key="1">
    <source>
        <dbReference type="EMBL" id="CAA0812405.1"/>
    </source>
</evidence>
<dbReference type="GO" id="GO:0005634">
    <property type="term" value="C:nucleus"/>
    <property type="evidence" value="ECO:0007669"/>
    <property type="project" value="TreeGrafter"/>
</dbReference>
<dbReference type="PANTHER" id="PTHR23335:SF29">
    <property type="entry name" value="CALMODULIN-BINDING TRANSCRIPTION ACTIVATOR 1"/>
    <property type="match status" value="1"/>
</dbReference>
<protein>
    <submittedName>
        <fullName evidence="1">Calmodulin-binding transcription activator 2</fullName>
    </submittedName>
</protein>
<accession>A0A9N7MT47</accession>
<dbReference type="PANTHER" id="PTHR23335">
    <property type="entry name" value="CALMODULIN-BINDING TRANSCRIPTION ACTIVATOR CAMTA"/>
    <property type="match status" value="1"/>
</dbReference>
<feature type="non-terminal residue" evidence="1">
    <location>
        <position position="163"/>
    </location>
</feature>
<proteinExistence type="predicted"/>
<dbReference type="GO" id="GO:0003712">
    <property type="term" value="F:transcription coregulator activity"/>
    <property type="evidence" value="ECO:0007669"/>
    <property type="project" value="TreeGrafter"/>
</dbReference>
<organism evidence="1 2">
    <name type="scientific">Striga hermonthica</name>
    <name type="common">Purple witchweed</name>
    <name type="synonym">Buchnera hermonthica</name>
    <dbReference type="NCBI Taxonomy" id="68872"/>
    <lineage>
        <taxon>Eukaryota</taxon>
        <taxon>Viridiplantae</taxon>
        <taxon>Streptophyta</taxon>
        <taxon>Embryophyta</taxon>
        <taxon>Tracheophyta</taxon>
        <taxon>Spermatophyta</taxon>
        <taxon>Magnoliopsida</taxon>
        <taxon>eudicotyledons</taxon>
        <taxon>Gunneridae</taxon>
        <taxon>Pentapetalae</taxon>
        <taxon>asterids</taxon>
        <taxon>lamiids</taxon>
        <taxon>Lamiales</taxon>
        <taxon>Orobanchaceae</taxon>
        <taxon>Buchnereae</taxon>
        <taxon>Striga</taxon>
    </lineage>
</organism>
<dbReference type="GO" id="GO:0003690">
    <property type="term" value="F:double-stranded DNA binding"/>
    <property type="evidence" value="ECO:0007669"/>
    <property type="project" value="TreeGrafter"/>
</dbReference>
<dbReference type="AlphaFoldDB" id="A0A9N7MT47"/>
<gene>
    <name evidence="1" type="ORF">SHERM_13083</name>
</gene>
<reference evidence="1" key="1">
    <citation type="submission" date="2019-12" db="EMBL/GenBank/DDBJ databases">
        <authorList>
            <person name="Scholes J."/>
        </authorList>
    </citation>
    <scope>NUCLEOTIDE SEQUENCE</scope>
</reference>
<evidence type="ECO:0000313" key="2">
    <source>
        <dbReference type="Proteomes" id="UP001153555"/>
    </source>
</evidence>
<sequence>EVAYKQGSGCFLPVRAKSQAPNNEARPFYTYHEQEEQSLERNIQTFPSNEETDIATNPNLENGMTTIGNGNYSLIMKKPLGETLKKVDSFSSWIASELGEVDDLDMQSSDAILWSTMGIEYEHNMAAQLHVDTHMLNPSISFDQLFSISDFLPNWAYSNLETK</sequence>
<name>A0A9N7MT47_STRHE</name>